<evidence type="ECO:0000256" key="4">
    <source>
        <dbReference type="ARBA" id="ARBA00022692"/>
    </source>
</evidence>
<dbReference type="SUPFAM" id="SSF161098">
    <property type="entry name" value="MetI-like"/>
    <property type="match status" value="1"/>
</dbReference>
<comment type="caution">
    <text evidence="9">The sequence shown here is derived from an EMBL/GenBank/DDBJ whole genome shotgun (WGS) entry which is preliminary data.</text>
</comment>
<dbReference type="Pfam" id="PF00528">
    <property type="entry name" value="BPD_transp_1"/>
    <property type="match status" value="1"/>
</dbReference>
<comment type="similarity">
    <text evidence="7">Belongs to the binding-protein-dependent transport system permease family.</text>
</comment>
<feature type="transmembrane region" description="Helical" evidence="7">
    <location>
        <begin position="126"/>
        <end position="146"/>
    </location>
</feature>
<dbReference type="InterPro" id="IPR000515">
    <property type="entry name" value="MetI-like"/>
</dbReference>
<feature type="domain" description="ABC transmembrane type-1" evidence="8">
    <location>
        <begin position="89"/>
        <end position="301"/>
    </location>
</feature>
<feature type="transmembrane region" description="Helical" evidence="7">
    <location>
        <begin position="280"/>
        <end position="302"/>
    </location>
</feature>
<dbReference type="Proteomes" id="UP000469440">
    <property type="component" value="Unassembled WGS sequence"/>
</dbReference>
<reference evidence="9 10" key="1">
    <citation type="submission" date="2019-09" db="EMBL/GenBank/DDBJ databases">
        <title>Genome sequence of Clostridium sp. EA1.</title>
        <authorList>
            <person name="Poehlein A."/>
            <person name="Bengelsdorf F.R."/>
            <person name="Daniel R."/>
        </authorList>
    </citation>
    <scope>NUCLEOTIDE SEQUENCE [LARGE SCALE GENOMIC DNA]</scope>
    <source>
        <strain evidence="9 10">EA1</strain>
    </source>
</reference>
<proteinExistence type="inferred from homology"/>
<dbReference type="InterPro" id="IPR051393">
    <property type="entry name" value="ABC_transporter_permease"/>
</dbReference>
<evidence type="ECO:0000259" key="8">
    <source>
        <dbReference type="PROSITE" id="PS50928"/>
    </source>
</evidence>
<keyword evidence="3" id="KW-1003">Cell membrane</keyword>
<feature type="transmembrane region" description="Helical" evidence="7">
    <location>
        <begin position="93"/>
        <end position="114"/>
    </location>
</feature>
<feature type="transmembrane region" description="Helical" evidence="7">
    <location>
        <begin position="174"/>
        <end position="199"/>
    </location>
</feature>
<dbReference type="PANTHER" id="PTHR30193">
    <property type="entry name" value="ABC TRANSPORTER PERMEASE PROTEIN"/>
    <property type="match status" value="1"/>
</dbReference>
<dbReference type="PROSITE" id="PS50928">
    <property type="entry name" value="ABC_TM1"/>
    <property type="match status" value="1"/>
</dbReference>
<keyword evidence="6 7" id="KW-0472">Membrane</keyword>
<keyword evidence="5 7" id="KW-1133">Transmembrane helix</keyword>
<dbReference type="RefSeq" id="WP_156990001.1">
    <property type="nucleotide sequence ID" value="NZ_VWXL01000026.1"/>
</dbReference>
<keyword evidence="4 7" id="KW-0812">Transmembrane</keyword>
<evidence type="ECO:0000256" key="6">
    <source>
        <dbReference type="ARBA" id="ARBA00023136"/>
    </source>
</evidence>
<gene>
    <name evidence="9" type="primary">ugpA</name>
    <name evidence="9" type="ORF">CAFE_10120</name>
</gene>
<dbReference type="GO" id="GO:0055085">
    <property type="term" value="P:transmembrane transport"/>
    <property type="evidence" value="ECO:0007669"/>
    <property type="project" value="InterPro"/>
</dbReference>
<sequence length="312" mass="35520">METNYALNGRVRTSAAVSKKSGAGKAGAKLLPYTMVAPSIAVFCVFILYPIGYMIYLSFFHWNLIGPKTFIGLENYLDLLHDADFWQVMGNSFLYMFLMVSFSLMIPLLLAFTLKQDTRLNKFLQGVLFTPYIVSLVSISYVWMWMMDSDYGLINYLLHLFGMSPVGWLSDPSVALPSLIFVSVWKGIGYNTIIFISSMETIPQYLYEAANLDHAKKHTVFFRITLPMISPTIFFLTLMNIISAFKVFETVNLMTQGGPMNSTNTLVYDIYQYGFQFYKIGYASAMGVVLMGIIGICTVLYFRALSRRIHYR</sequence>
<evidence type="ECO:0000256" key="3">
    <source>
        <dbReference type="ARBA" id="ARBA00022475"/>
    </source>
</evidence>
<protein>
    <submittedName>
        <fullName evidence="9">sn-glycerol-3-phosphate transport system permease protein UgpA</fullName>
    </submittedName>
</protein>
<evidence type="ECO:0000313" key="10">
    <source>
        <dbReference type="Proteomes" id="UP000469440"/>
    </source>
</evidence>
<name>A0A6N8HXD1_9FIRM</name>
<evidence type="ECO:0000256" key="2">
    <source>
        <dbReference type="ARBA" id="ARBA00022448"/>
    </source>
</evidence>
<comment type="subcellular location">
    <subcellularLocation>
        <location evidence="1 7">Cell membrane</location>
        <topology evidence="1 7">Multi-pass membrane protein</topology>
    </subcellularLocation>
</comment>
<dbReference type="AlphaFoldDB" id="A0A6N8HXD1"/>
<organism evidence="9 10">
    <name type="scientific">Caproicibacter fermentans</name>
    <dbReference type="NCBI Taxonomy" id="2576756"/>
    <lineage>
        <taxon>Bacteria</taxon>
        <taxon>Bacillati</taxon>
        <taxon>Bacillota</taxon>
        <taxon>Clostridia</taxon>
        <taxon>Eubacteriales</taxon>
        <taxon>Acutalibacteraceae</taxon>
        <taxon>Caproicibacter</taxon>
    </lineage>
</organism>
<dbReference type="CDD" id="cd06261">
    <property type="entry name" value="TM_PBP2"/>
    <property type="match status" value="1"/>
</dbReference>
<dbReference type="Gene3D" id="1.10.3720.10">
    <property type="entry name" value="MetI-like"/>
    <property type="match status" value="1"/>
</dbReference>
<dbReference type="GO" id="GO:0005886">
    <property type="term" value="C:plasma membrane"/>
    <property type="evidence" value="ECO:0007669"/>
    <property type="project" value="UniProtKB-SubCell"/>
</dbReference>
<keyword evidence="2 7" id="KW-0813">Transport</keyword>
<accession>A0A6N8HXD1</accession>
<evidence type="ECO:0000256" key="5">
    <source>
        <dbReference type="ARBA" id="ARBA00022989"/>
    </source>
</evidence>
<feature type="transmembrane region" description="Helical" evidence="7">
    <location>
        <begin position="220"/>
        <end position="245"/>
    </location>
</feature>
<dbReference type="EMBL" id="VWXL01000026">
    <property type="protein sequence ID" value="MVB10329.1"/>
    <property type="molecule type" value="Genomic_DNA"/>
</dbReference>
<dbReference type="OrthoDB" id="367897at2"/>
<dbReference type="InterPro" id="IPR035906">
    <property type="entry name" value="MetI-like_sf"/>
</dbReference>
<feature type="transmembrane region" description="Helical" evidence="7">
    <location>
        <begin position="30"/>
        <end position="56"/>
    </location>
</feature>
<evidence type="ECO:0000256" key="1">
    <source>
        <dbReference type="ARBA" id="ARBA00004651"/>
    </source>
</evidence>
<evidence type="ECO:0000256" key="7">
    <source>
        <dbReference type="RuleBase" id="RU363032"/>
    </source>
</evidence>
<keyword evidence="10" id="KW-1185">Reference proteome</keyword>
<dbReference type="PANTHER" id="PTHR30193:SF37">
    <property type="entry name" value="INNER MEMBRANE ABC TRANSPORTER PERMEASE PROTEIN YCJO"/>
    <property type="match status" value="1"/>
</dbReference>
<evidence type="ECO:0000313" key="9">
    <source>
        <dbReference type="EMBL" id="MVB10329.1"/>
    </source>
</evidence>